<keyword evidence="3" id="KW-1185">Reference proteome</keyword>
<evidence type="ECO:0000259" key="1">
    <source>
        <dbReference type="Pfam" id="PF20150"/>
    </source>
</evidence>
<dbReference type="Pfam" id="PF20150">
    <property type="entry name" value="2EXR"/>
    <property type="match status" value="1"/>
</dbReference>
<reference evidence="2 3" key="1">
    <citation type="submission" date="2016-05" db="EMBL/GenBank/DDBJ databases">
        <title>A degradative enzymes factory behind the ericoid mycorrhizal symbiosis.</title>
        <authorList>
            <consortium name="DOE Joint Genome Institute"/>
            <person name="Martino E."/>
            <person name="Morin E."/>
            <person name="Grelet G."/>
            <person name="Kuo A."/>
            <person name="Kohler A."/>
            <person name="Daghino S."/>
            <person name="Barry K."/>
            <person name="Choi C."/>
            <person name="Cichocki N."/>
            <person name="Clum A."/>
            <person name="Copeland A."/>
            <person name="Hainaut M."/>
            <person name="Haridas S."/>
            <person name="Labutti K."/>
            <person name="Lindquist E."/>
            <person name="Lipzen A."/>
            <person name="Khouja H.-R."/>
            <person name="Murat C."/>
            <person name="Ohm R."/>
            <person name="Olson A."/>
            <person name="Spatafora J."/>
            <person name="Veneault-Fourrey C."/>
            <person name="Henrissat B."/>
            <person name="Grigoriev I."/>
            <person name="Martin F."/>
            <person name="Perotto S."/>
        </authorList>
    </citation>
    <scope>NUCLEOTIDE SEQUENCE [LARGE SCALE GENOMIC DNA]</scope>
    <source>
        <strain evidence="2 3">UAMH 7357</strain>
    </source>
</reference>
<gene>
    <name evidence="2" type="ORF">NA56DRAFT_666655</name>
</gene>
<dbReference type="OrthoDB" id="3563411at2759"/>
<proteinExistence type="predicted"/>
<evidence type="ECO:0000313" key="2">
    <source>
        <dbReference type="EMBL" id="PMD12086.1"/>
    </source>
</evidence>
<dbReference type="AlphaFoldDB" id="A0A2J6PDW5"/>
<dbReference type="PANTHER" id="PTHR35910">
    <property type="entry name" value="2EXR DOMAIN-CONTAINING PROTEIN"/>
    <property type="match status" value="1"/>
</dbReference>
<evidence type="ECO:0000313" key="3">
    <source>
        <dbReference type="Proteomes" id="UP000235672"/>
    </source>
</evidence>
<organism evidence="2 3">
    <name type="scientific">Hyaloscypha hepaticicola</name>
    <dbReference type="NCBI Taxonomy" id="2082293"/>
    <lineage>
        <taxon>Eukaryota</taxon>
        <taxon>Fungi</taxon>
        <taxon>Dikarya</taxon>
        <taxon>Ascomycota</taxon>
        <taxon>Pezizomycotina</taxon>
        <taxon>Leotiomycetes</taxon>
        <taxon>Helotiales</taxon>
        <taxon>Hyaloscyphaceae</taxon>
        <taxon>Hyaloscypha</taxon>
    </lineage>
</organism>
<dbReference type="InterPro" id="IPR045518">
    <property type="entry name" value="2EXR"/>
</dbReference>
<dbReference type="PANTHER" id="PTHR35910:SF1">
    <property type="entry name" value="2EXR DOMAIN-CONTAINING PROTEIN"/>
    <property type="match status" value="1"/>
</dbReference>
<name>A0A2J6PDW5_9HELO</name>
<dbReference type="EMBL" id="KZ613567">
    <property type="protein sequence ID" value="PMD12086.1"/>
    <property type="molecule type" value="Genomic_DNA"/>
</dbReference>
<dbReference type="Proteomes" id="UP000235672">
    <property type="component" value="Unassembled WGS sequence"/>
</dbReference>
<feature type="domain" description="2EXR" evidence="1">
    <location>
        <begin position="21"/>
        <end position="110"/>
    </location>
</feature>
<accession>A0A2J6PDW5</accession>
<protein>
    <recommendedName>
        <fullName evidence="1">2EXR domain-containing protein</fullName>
    </recommendedName>
</protein>
<sequence length="232" mass="26760">METRTHALGQAQEIIMPLEEFKLFPQLPSELRDKIWEFATPGPRIVTVRARESFTETVTTEREGTDIIVIVRKIRFNIAFSCNMKALGMLRACRESRQVIVERLPIRLPSRISTQEIRLSLHDVLSIRNIRSFLTDLQAANNYGLEIPTAIFQIPALVIFSKINGATDLNDFIRIFGSYNIFPLPISVLKPFRTVVFCPEDRRQSTYDDTDCFRLYTEFRYNLIDTGAVCHV</sequence>